<dbReference type="InterPro" id="IPR018076">
    <property type="entry name" value="T2SS_GspF_dom"/>
</dbReference>
<evidence type="ECO:0000313" key="9">
    <source>
        <dbReference type="EMBL" id="MCG2578631.1"/>
    </source>
</evidence>
<accession>A0ABS9K648</accession>
<comment type="caution">
    <text evidence="9">The sequence shown here is derived from an EMBL/GenBank/DDBJ whole genome shotgun (WGS) entry which is preliminary data.</text>
</comment>
<evidence type="ECO:0000259" key="8">
    <source>
        <dbReference type="Pfam" id="PF00482"/>
    </source>
</evidence>
<sequence length="397" mass="44960">MRFRIVAYQQQQVVTLALDAASFDDARAQARERGIDIVSIRQQWHWFAQRRRKEPPLDLVLFSQELRSLLEAGLSLIEALTTLSRKELNGTRRQLIDVLIRQLREGKPFSTALRAFPAIFPPLYIALAAASEQTGDLAGSLGRFIDYRTQMDQARKRVVSAAIYPALLLGVGGLVVVFLMTYVVPRFSRIYEEFGSNLPLMSRLLMEWGGLLDAYGLEILLGLVFFAMLATYLVRQTRHRQGVLHWLLGLKWLHGLRSRFRIYALARFFRTLGLLQREGIPITTALGLARELLDEDGRVALDHVVLDIRAGIALSGAMEKYDLAPPVAAELLKVGEKAGNVGEKMIRIADFYDEEIARWSEWFLKLFEPLLMLTIGLFIAFVVVLLYLPIFELAGTL</sequence>
<keyword evidence="10" id="KW-1185">Reference proteome</keyword>
<feature type="domain" description="Type II secretion system protein GspF" evidence="8">
    <location>
        <begin position="62"/>
        <end position="185"/>
    </location>
</feature>
<evidence type="ECO:0000256" key="3">
    <source>
        <dbReference type="ARBA" id="ARBA00022475"/>
    </source>
</evidence>
<dbReference type="Gene3D" id="1.20.81.30">
    <property type="entry name" value="Type II secretion system (T2SS), domain F"/>
    <property type="match status" value="2"/>
</dbReference>
<keyword evidence="6 7" id="KW-0472">Membrane</keyword>
<keyword evidence="3" id="KW-1003">Cell membrane</keyword>
<comment type="similarity">
    <text evidence="2">Belongs to the GSP F family.</text>
</comment>
<feature type="domain" description="Type II secretion system protein GspF" evidence="8">
    <location>
        <begin position="268"/>
        <end position="389"/>
    </location>
</feature>
<evidence type="ECO:0000313" key="10">
    <source>
        <dbReference type="Proteomes" id="UP001165384"/>
    </source>
</evidence>
<dbReference type="InterPro" id="IPR042094">
    <property type="entry name" value="T2SS_GspF_sf"/>
</dbReference>
<name>A0ABS9K648_9RHOO</name>
<dbReference type="Pfam" id="PF00482">
    <property type="entry name" value="T2SSF"/>
    <property type="match status" value="2"/>
</dbReference>
<dbReference type="RefSeq" id="WP_275712018.1">
    <property type="nucleotide sequence ID" value="NZ_JAKLTN010000004.1"/>
</dbReference>
<dbReference type="PRINTS" id="PR00812">
    <property type="entry name" value="BCTERIALGSPF"/>
</dbReference>
<evidence type="ECO:0000256" key="1">
    <source>
        <dbReference type="ARBA" id="ARBA00004651"/>
    </source>
</evidence>
<proteinExistence type="inferred from homology"/>
<feature type="transmembrane region" description="Helical" evidence="7">
    <location>
        <begin position="214"/>
        <end position="234"/>
    </location>
</feature>
<evidence type="ECO:0000256" key="5">
    <source>
        <dbReference type="ARBA" id="ARBA00022989"/>
    </source>
</evidence>
<dbReference type="PANTHER" id="PTHR30012:SF0">
    <property type="entry name" value="TYPE II SECRETION SYSTEM PROTEIN F-RELATED"/>
    <property type="match status" value="1"/>
</dbReference>
<organism evidence="9 10">
    <name type="scientific">Dechloromonas hankyongensis</name>
    <dbReference type="NCBI Taxonomy" id="2908002"/>
    <lineage>
        <taxon>Bacteria</taxon>
        <taxon>Pseudomonadati</taxon>
        <taxon>Pseudomonadota</taxon>
        <taxon>Betaproteobacteria</taxon>
        <taxon>Rhodocyclales</taxon>
        <taxon>Azonexaceae</taxon>
        <taxon>Dechloromonas</taxon>
    </lineage>
</organism>
<keyword evidence="5 7" id="KW-1133">Transmembrane helix</keyword>
<dbReference type="EMBL" id="JAKLTN010000004">
    <property type="protein sequence ID" value="MCG2578631.1"/>
    <property type="molecule type" value="Genomic_DNA"/>
</dbReference>
<feature type="transmembrane region" description="Helical" evidence="7">
    <location>
        <begin position="158"/>
        <end position="184"/>
    </location>
</feature>
<dbReference type="PANTHER" id="PTHR30012">
    <property type="entry name" value="GENERAL SECRETION PATHWAY PROTEIN"/>
    <property type="match status" value="1"/>
</dbReference>
<gene>
    <name evidence="9" type="ORF">LZ012_16660</name>
</gene>
<evidence type="ECO:0000256" key="6">
    <source>
        <dbReference type="ARBA" id="ARBA00023136"/>
    </source>
</evidence>
<dbReference type="InterPro" id="IPR003004">
    <property type="entry name" value="GspF/PilC"/>
</dbReference>
<evidence type="ECO:0000256" key="7">
    <source>
        <dbReference type="SAM" id="Phobius"/>
    </source>
</evidence>
<feature type="transmembrane region" description="Helical" evidence="7">
    <location>
        <begin position="370"/>
        <end position="390"/>
    </location>
</feature>
<evidence type="ECO:0000256" key="2">
    <source>
        <dbReference type="ARBA" id="ARBA00005745"/>
    </source>
</evidence>
<evidence type="ECO:0000256" key="4">
    <source>
        <dbReference type="ARBA" id="ARBA00022692"/>
    </source>
</evidence>
<keyword evidence="4 7" id="KW-0812">Transmembrane</keyword>
<dbReference type="Proteomes" id="UP001165384">
    <property type="component" value="Unassembled WGS sequence"/>
</dbReference>
<reference evidence="9" key="1">
    <citation type="submission" date="2022-01" db="EMBL/GenBank/DDBJ databases">
        <authorList>
            <person name="Jo J.-H."/>
            <person name="Im W.-T."/>
        </authorList>
    </citation>
    <scope>NUCLEOTIDE SEQUENCE</scope>
    <source>
        <strain evidence="9">XY25</strain>
    </source>
</reference>
<protein>
    <submittedName>
        <fullName evidence="9">Type II secretion system F family protein</fullName>
    </submittedName>
</protein>
<comment type="subcellular location">
    <subcellularLocation>
        <location evidence="1">Cell membrane</location>
        <topology evidence="1">Multi-pass membrane protein</topology>
    </subcellularLocation>
</comment>